<evidence type="ECO:0000313" key="1">
    <source>
        <dbReference type="EMBL" id="OOK81729.1"/>
    </source>
</evidence>
<evidence type="ECO:0000313" key="3">
    <source>
        <dbReference type="Proteomes" id="UP000188532"/>
    </source>
</evidence>
<sequence length="39" mass="3953">MSYLTIAGMLALTLFPALVPAIITLVHALTAPASDRAAG</sequence>
<dbReference type="EMBL" id="MVBM01000001">
    <property type="protein sequence ID" value="OOK81729.1"/>
    <property type="molecule type" value="Genomic_DNA"/>
</dbReference>
<dbReference type="Proteomes" id="UP000189229">
    <property type="component" value="Unassembled WGS sequence"/>
</dbReference>
<organism evidence="1 4">
    <name type="scientific">Mycobacterium kansasii</name>
    <dbReference type="NCBI Taxonomy" id="1768"/>
    <lineage>
        <taxon>Bacteria</taxon>
        <taxon>Bacillati</taxon>
        <taxon>Actinomycetota</taxon>
        <taxon>Actinomycetes</taxon>
        <taxon>Mycobacteriales</taxon>
        <taxon>Mycobacteriaceae</taxon>
        <taxon>Mycobacterium</taxon>
    </lineage>
</organism>
<evidence type="ECO:0000313" key="4">
    <source>
        <dbReference type="Proteomes" id="UP000189229"/>
    </source>
</evidence>
<evidence type="ECO:0000313" key="2">
    <source>
        <dbReference type="EMBL" id="OOK84548.1"/>
    </source>
</evidence>
<dbReference type="Proteomes" id="UP000188532">
    <property type="component" value="Unassembled WGS sequence"/>
</dbReference>
<name>A0A1V3XRC0_MYCKA</name>
<reference evidence="3 4" key="1">
    <citation type="submission" date="2017-02" db="EMBL/GenBank/DDBJ databases">
        <title>Complete genome sequences of Mycobacterium kansasii strains isolated from rhesus macaques.</title>
        <authorList>
            <person name="Panda A."/>
            <person name="Nagaraj S."/>
            <person name="Zhao X."/>
            <person name="Tettelin H."/>
            <person name="Detolla L.J."/>
        </authorList>
    </citation>
    <scope>NUCLEOTIDE SEQUENCE [LARGE SCALE GENOMIC DNA]</scope>
    <source>
        <strain evidence="2 3">11-3469</strain>
        <strain evidence="1 4">11-3813</strain>
    </source>
</reference>
<comment type="caution">
    <text evidence="1">The sequence shown here is derived from an EMBL/GenBank/DDBJ whole genome shotgun (WGS) entry which is preliminary data.</text>
</comment>
<dbReference type="AlphaFoldDB" id="A0A1V3XRC0"/>
<gene>
    <name evidence="2" type="ORF">BZL29_0509</name>
    <name evidence="1" type="ORF">BZL30_1442</name>
</gene>
<proteinExistence type="predicted"/>
<protein>
    <submittedName>
        <fullName evidence="1">Putative membrane protein</fullName>
    </submittedName>
</protein>
<accession>A0A1V3XRC0</accession>
<dbReference type="EMBL" id="MVBN01000001">
    <property type="protein sequence ID" value="OOK84548.1"/>
    <property type="molecule type" value="Genomic_DNA"/>
</dbReference>